<feature type="compositionally biased region" description="Basic and acidic residues" evidence="1">
    <location>
        <begin position="88"/>
        <end position="106"/>
    </location>
</feature>
<reference evidence="2 3" key="1">
    <citation type="journal article" date="2012" name="Genome Biol.">
        <title>Genome and low-iron response of an oceanic diatom adapted to chronic iron limitation.</title>
        <authorList>
            <person name="Lommer M."/>
            <person name="Specht M."/>
            <person name="Roy A.S."/>
            <person name="Kraemer L."/>
            <person name="Andreson R."/>
            <person name="Gutowska M.A."/>
            <person name="Wolf J."/>
            <person name="Bergner S.V."/>
            <person name="Schilhabel M.B."/>
            <person name="Klostermeier U.C."/>
            <person name="Beiko R.G."/>
            <person name="Rosenstiel P."/>
            <person name="Hippler M."/>
            <person name="Laroche J."/>
        </authorList>
    </citation>
    <scope>NUCLEOTIDE SEQUENCE [LARGE SCALE GENOMIC DNA]</scope>
    <source>
        <strain evidence="2 3">CCMP1005</strain>
    </source>
</reference>
<sequence length="267" mass="27466">MPGTSPSSDDDSEPPVAASRAAGGGEAAAPARSSGRLTRTTPASSGAGFERNMSSPGDLGRGSARRAGGIGTGRQRRSPYHRPTNVGSEKDQPGRLICKVKDDSGRDGGTNLDESGQRWREPPGGEGPARQASAGGVTSHPDGVVGRCAPRVVEPVPVPARRGSPPPAARQASGCTASCPAARSPDEEGIRRSAAPWALPPRCLPVGCPSAPRPRGAAGSARPPVRRGDRRVGVLLCTPLLASRRSRPALLVLSGERRLLTIVLSER</sequence>
<organism evidence="2 3">
    <name type="scientific">Thalassiosira oceanica</name>
    <name type="common">Marine diatom</name>
    <dbReference type="NCBI Taxonomy" id="159749"/>
    <lineage>
        <taxon>Eukaryota</taxon>
        <taxon>Sar</taxon>
        <taxon>Stramenopiles</taxon>
        <taxon>Ochrophyta</taxon>
        <taxon>Bacillariophyta</taxon>
        <taxon>Coscinodiscophyceae</taxon>
        <taxon>Thalassiosirophycidae</taxon>
        <taxon>Thalassiosirales</taxon>
        <taxon>Thalassiosiraceae</taxon>
        <taxon>Thalassiosira</taxon>
    </lineage>
</organism>
<feature type="compositionally biased region" description="Low complexity" evidence="1">
    <location>
        <begin position="14"/>
        <end position="36"/>
    </location>
</feature>
<comment type="caution">
    <text evidence="2">The sequence shown here is derived from an EMBL/GenBank/DDBJ whole genome shotgun (WGS) entry which is preliminary data.</text>
</comment>
<proteinExistence type="predicted"/>
<accession>K0SH10</accession>
<protein>
    <submittedName>
        <fullName evidence="2">Uncharacterized protein</fullName>
    </submittedName>
</protein>
<dbReference type="EMBL" id="AGNL01021312">
    <property type="protein sequence ID" value="EJK60271.1"/>
    <property type="molecule type" value="Genomic_DNA"/>
</dbReference>
<feature type="region of interest" description="Disordered" evidence="1">
    <location>
        <begin position="1"/>
        <end position="191"/>
    </location>
</feature>
<gene>
    <name evidence="2" type="ORF">THAOC_19409</name>
</gene>
<name>K0SH10_THAOC</name>
<evidence type="ECO:0000313" key="3">
    <source>
        <dbReference type="Proteomes" id="UP000266841"/>
    </source>
</evidence>
<evidence type="ECO:0000313" key="2">
    <source>
        <dbReference type="EMBL" id="EJK60271.1"/>
    </source>
</evidence>
<evidence type="ECO:0000256" key="1">
    <source>
        <dbReference type="SAM" id="MobiDB-lite"/>
    </source>
</evidence>
<dbReference type="Proteomes" id="UP000266841">
    <property type="component" value="Unassembled WGS sequence"/>
</dbReference>
<dbReference type="AlphaFoldDB" id="K0SH10"/>
<keyword evidence="3" id="KW-1185">Reference proteome</keyword>
<feature type="compositionally biased region" description="Low complexity" evidence="1">
    <location>
        <begin position="147"/>
        <end position="174"/>
    </location>
</feature>